<dbReference type="EMBL" id="LR798304">
    <property type="protein sequence ID" value="CAB5222524.1"/>
    <property type="molecule type" value="Genomic_DNA"/>
</dbReference>
<sequence>MRKPQRPTRQKKDDRILHKGATANEIRADLSLAPFDKAVREMDKRWGVDRLPELVSVESAAKWGKAVAGLNGAIDAQDPDKVKFWVEVCLRGLAAMDAEAVSLGRQVSDPMIWEHEYEGTVYGIIEDGREWPAAYAKRPGIAIHTMREVAVALHAHRNGLVNAIKLSFPGAEVKAVRRPQADLEDDFDFLDDGVLE</sequence>
<organism evidence="1">
    <name type="scientific">uncultured Caudovirales phage</name>
    <dbReference type="NCBI Taxonomy" id="2100421"/>
    <lineage>
        <taxon>Viruses</taxon>
        <taxon>Duplodnaviria</taxon>
        <taxon>Heunggongvirae</taxon>
        <taxon>Uroviricota</taxon>
        <taxon>Caudoviricetes</taxon>
        <taxon>Peduoviridae</taxon>
        <taxon>Maltschvirus</taxon>
        <taxon>Maltschvirus maltsch</taxon>
    </lineage>
</organism>
<name>A0A6J7X2K2_9CAUD</name>
<proteinExistence type="predicted"/>
<protein>
    <submittedName>
        <fullName evidence="1">Uncharacterized protein</fullName>
    </submittedName>
</protein>
<gene>
    <name evidence="1" type="ORF">UFOVP373_13</name>
</gene>
<reference evidence="1" key="1">
    <citation type="submission" date="2020-05" db="EMBL/GenBank/DDBJ databases">
        <authorList>
            <person name="Chiriac C."/>
            <person name="Salcher M."/>
            <person name="Ghai R."/>
            <person name="Kavagutti S V."/>
        </authorList>
    </citation>
    <scope>NUCLEOTIDE SEQUENCE</scope>
</reference>
<accession>A0A6J7X2K2</accession>
<evidence type="ECO:0000313" key="1">
    <source>
        <dbReference type="EMBL" id="CAB5222524.1"/>
    </source>
</evidence>